<dbReference type="EC" id="4.2.2.n1" evidence="2"/>
<keyword evidence="11" id="KW-1185">Reference proteome</keyword>
<keyword evidence="6" id="KW-0472">Membrane</keyword>
<dbReference type="AlphaFoldDB" id="A0AAW5VCR1"/>
<dbReference type="GO" id="GO:0009254">
    <property type="term" value="P:peptidoglycan turnover"/>
    <property type="evidence" value="ECO:0007669"/>
    <property type="project" value="InterPro"/>
</dbReference>
<dbReference type="PANTHER" id="PTHR30124:SF0">
    <property type="entry name" value="MEMBRANE-BOUND LYTIC MUREIN TRANSGLYCOSYLASE A"/>
    <property type="match status" value="1"/>
</dbReference>
<dbReference type="InterPro" id="IPR000253">
    <property type="entry name" value="FHA_dom"/>
</dbReference>
<evidence type="ECO:0000256" key="2">
    <source>
        <dbReference type="ARBA" id="ARBA00012587"/>
    </source>
</evidence>
<dbReference type="EMBL" id="JAMQPM010000001">
    <property type="protein sequence ID" value="MCW7525520.1"/>
    <property type="molecule type" value="Genomic_DNA"/>
</dbReference>
<name>A0AAW5VCR1_9LEPT</name>
<dbReference type="InterPro" id="IPR010611">
    <property type="entry name" value="3D_dom"/>
</dbReference>
<comment type="catalytic activity">
    <reaction evidence="1">
        <text>Exolytic cleavage of the (1-&gt;4)-beta-glycosidic linkage between N-acetylmuramic acid (MurNAc) and N-acetylglucosamine (GlcNAc) residues in peptidoglycan, from either the reducing or the non-reducing ends of the peptidoglycan chains, with concomitant formation of a 1,6-anhydrobond in the MurNAc residue.</text>
        <dbReference type="EC" id="4.2.2.n1"/>
    </reaction>
</comment>
<dbReference type="GO" id="GO:0009253">
    <property type="term" value="P:peptidoglycan catabolic process"/>
    <property type="evidence" value="ECO:0007669"/>
    <property type="project" value="TreeGrafter"/>
</dbReference>
<keyword evidence="6" id="KW-0812">Transmembrane</keyword>
<evidence type="ECO:0000256" key="1">
    <source>
        <dbReference type="ARBA" id="ARBA00001420"/>
    </source>
</evidence>
<evidence type="ECO:0000313" key="10">
    <source>
        <dbReference type="Proteomes" id="UP001208540"/>
    </source>
</evidence>
<dbReference type="PANTHER" id="PTHR30124">
    <property type="entry name" value="MEMBRANE-BOUND LYTIC MUREIN TRANSGLYCOSYLASE A"/>
    <property type="match status" value="1"/>
</dbReference>
<dbReference type="Pfam" id="PF06725">
    <property type="entry name" value="3D"/>
    <property type="match status" value="1"/>
</dbReference>
<dbReference type="Pfam" id="PF03562">
    <property type="entry name" value="MltA"/>
    <property type="match status" value="1"/>
</dbReference>
<proteinExistence type="predicted"/>
<dbReference type="RefSeq" id="WP_265350831.1">
    <property type="nucleotide sequence ID" value="NZ_JAMQPL010000001.1"/>
</dbReference>
<dbReference type="GO" id="GO:0008933">
    <property type="term" value="F:peptidoglycan lytic transglycosylase activity"/>
    <property type="evidence" value="ECO:0007669"/>
    <property type="project" value="TreeGrafter"/>
</dbReference>
<feature type="domain" description="FHA" evidence="7">
    <location>
        <begin position="93"/>
        <end position="142"/>
    </location>
</feature>
<feature type="transmembrane region" description="Helical" evidence="6">
    <location>
        <begin position="12"/>
        <end position="31"/>
    </location>
</feature>
<dbReference type="Proteomes" id="UP001208912">
    <property type="component" value="Unassembled WGS sequence"/>
</dbReference>
<dbReference type="InterPro" id="IPR036908">
    <property type="entry name" value="RlpA-like_sf"/>
</dbReference>
<evidence type="ECO:0000259" key="7">
    <source>
        <dbReference type="PROSITE" id="PS50006"/>
    </source>
</evidence>
<evidence type="ECO:0000256" key="4">
    <source>
        <dbReference type="ARBA" id="ARBA00023316"/>
    </source>
</evidence>
<dbReference type="CDD" id="cd14669">
    <property type="entry name" value="mlta_related_B"/>
    <property type="match status" value="1"/>
</dbReference>
<evidence type="ECO:0000256" key="5">
    <source>
        <dbReference type="ARBA" id="ARBA00030918"/>
    </source>
</evidence>
<dbReference type="SUPFAM" id="SSF50685">
    <property type="entry name" value="Barwin-like endoglucanases"/>
    <property type="match status" value="1"/>
</dbReference>
<dbReference type="Gene3D" id="2.40.40.10">
    <property type="entry name" value="RlpA-like domain"/>
    <property type="match status" value="1"/>
</dbReference>
<organism evidence="9 10">
    <name type="scientific">Leptospira soteropolitanensis</name>
    <dbReference type="NCBI Taxonomy" id="2950025"/>
    <lineage>
        <taxon>Bacteria</taxon>
        <taxon>Pseudomonadati</taxon>
        <taxon>Spirochaetota</taxon>
        <taxon>Spirochaetia</taxon>
        <taxon>Leptospirales</taxon>
        <taxon>Leptospiraceae</taxon>
        <taxon>Leptospira</taxon>
    </lineage>
</organism>
<evidence type="ECO:0000256" key="6">
    <source>
        <dbReference type="SAM" id="Phobius"/>
    </source>
</evidence>
<dbReference type="InterPro" id="IPR026044">
    <property type="entry name" value="MltA"/>
</dbReference>
<sequence>MGNGKVLTRRIDLAFCLRIKFAVIVLGLSLFSTATMDLKAEPQNKEKTNRSFVFNSQTSRSIEKTNPVKDIYLEAALRESIGYFKKIPKDNKFYFGREEYSTDLVLKSLEELEKKIQDKSHFEIQNEIKKHFELKELSSAEGPPTITAYYEVRIYGKTKPEGDYQYPVLSPPKSDSLSGENPKFFPRDRWKDKTTWERYSKPIIFLRLTDLHLAQLEGSALVQSETKEMFRINYAADNGKDYISPSVFLKGICPSLKPYHLFSCLQSKPTEVTDAIFKNPRYIFFERENLPKSKHKDVNAVLGPFGSQGIRLISFRSVAMDKDVPLGFPVLLSFQSNEWSVNNHLVFVHDRGNAITGVGRLDYYLGSENGVEEVANNLLTKGKVILLLPKKEKTNRSD</sequence>
<keyword evidence="4" id="KW-0961">Cell wall biogenesis/degradation</keyword>
<dbReference type="GO" id="GO:0019867">
    <property type="term" value="C:outer membrane"/>
    <property type="evidence" value="ECO:0007669"/>
    <property type="project" value="InterPro"/>
</dbReference>
<dbReference type="SMART" id="SM00925">
    <property type="entry name" value="MltA"/>
    <property type="match status" value="1"/>
</dbReference>
<dbReference type="InterPro" id="IPR005300">
    <property type="entry name" value="MltA_B"/>
</dbReference>
<protein>
    <recommendedName>
        <fullName evidence="2">peptidoglycan lytic exotransglycosylase</fullName>
        <ecNumber evidence="2">4.2.2.n1</ecNumber>
    </recommendedName>
    <alternativeName>
        <fullName evidence="5">Murein hydrolase A</fullName>
    </alternativeName>
</protein>
<evidence type="ECO:0000256" key="3">
    <source>
        <dbReference type="ARBA" id="ARBA00023239"/>
    </source>
</evidence>
<comment type="caution">
    <text evidence="9">The sequence shown here is derived from an EMBL/GenBank/DDBJ whole genome shotgun (WGS) entry which is preliminary data.</text>
</comment>
<reference evidence="9 11" key="1">
    <citation type="submission" date="2022-06" db="EMBL/GenBank/DDBJ databases">
        <title>Leptospira isolates from biofilms formed at urban environments.</title>
        <authorList>
            <person name="Ribeiro P.S."/>
            <person name="Sousa T."/>
            <person name="Carvalho N."/>
            <person name="Aburjaile F."/>
            <person name="Neves F."/>
            <person name="Oliveira D."/>
            <person name="Blanco L."/>
            <person name="Lima J."/>
            <person name="Costa F."/>
            <person name="Brenig B."/>
            <person name="Soares S."/>
            <person name="Ramos R."/>
            <person name="Goes-Neto A."/>
            <person name="Matiuzzi M."/>
            <person name="Azevedo V."/>
            <person name="Ristow P."/>
        </authorList>
    </citation>
    <scope>NUCLEOTIDE SEQUENCE</scope>
    <source>
        <strain evidence="8 11">VSF19</strain>
        <strain evidence="9">VSF20</strain>
    </source>
</reference>
<dbReference type="PROSITE" id="PS50006">
    <property type="entry name" value="FHA_DOMAIN"/>
    <property type="match status" value="1"/>
</dbReference>
<dbReference type="GO" id="GO:0004553">
    <property type="term" value="F:hydrolase activity, hydrolyzing O-glycosyl compounds"/>
    <property type="evidence" value="ECO:0007669"/>
    <property type="project" value="InterPro"/>
</dbReference>
<dbReference type="EMBL" id="JAMQPL010000001">
    <property type="protein sequence ID" value="MCW7529386.1"/>
    <property type="molecule type" value="Genomic_DNA"/>
</dbReference>
<dbReference type="GO" id="GO:0071555">
    <property type="term" value="P:cell wall organization"/>
    <property type="evidence" value="ECO:0007669"/>
    <property type="project" value="UniProtKB-KW"/>
</dbReference>
<dbReference type="Proteomes" id="UP001208540">
    <property type="component" value="Unassembled WGS sequence"/>
</dbReference>
<accession>A0AAW5VCR1</accession>
<gene>
    <name evidence="8" type="ORF">ND861_04110</name>
    <name evidence="9" type="ORF">ND862_04105</name>
</gene>
<keyword evidence="3" id="KW-0456">Lyase</keyword>
<keyword evidence="6" id="KW-1133">Transmembrane helix</keyword>
<dbReference type="Gene3D" id="2.40.240.50">
    <property type="entry name" value="Barwin-like endoglucanases"/>
    <property type="match status" value="1"/>
</dbReference>
<evidence type="ECO:0000313" key="8">
    <source>
        <dbReference type="EMBL" id="MCW7525520.1"/>
    </source>
</evidence>
<evidence type="ECO:0000313" key="11">
    <source>
        <dbReference type="Proteomes" id="UP001208912"/>
    </source>
</evidence>
<dbReference type="CDD" id="cd22785">
    <property type="entry name" value="DPBB_MltA-like"/>
    <property type="match status" value="1"/>
</dbReference>
<evidence type="ECO:0000313" key="9">
    <source>
        <dbReference type="EMBL" id="MCW7529386.1"/>
    </source>
</evidence>